<gene>
    <name evidence="1" type="ORF">DFO67_10449</name>
</gene>
<comment type="caution">
    <text evidence="1">The sequence shown here is derived from an EMBL/GenBank/DDBJ whole genome shotgun (WGS) entry which is preliminary data.</text>
</comment>
<organism evidence="1 2">
    <name type="scientific">Modicisalibacter xianhensis</name>
    <dbReference type="NCBI Taxonomy" id="442341"/>
    <lineage>
        <taxon>Bacteria</taxon>
        <taxon>Pseudomonadati</taxon>
        <taxon>Pseudomonadota</taxon>
        <taxon>Gammaproteobacteria</taxon>
        <taxon>Oceanospirillales</taxon>
        <taxon>Halomonadaceae</taxon>
        <taxon>Modicisalibacter</taxon>
    </lineage>
</organism>
<evidence type="ECO:0000313" key="1">
    <source>
        <dbReference type="EMBL" id="TDX30794.1"/>
    </source>
</evidence>
<evidence type="ECO:0000313" key="2">
    <source>
        <dbReference type="Proteomes" id="UP000294489"/>
    </source>
</evidence>
<protein>
    <submittedName>
        <fullName evidence="1">Uncharacterized protein</fullName>
    </submittedName>
</protein>
<dbReference type="OrthoDB" id="6172049at2"/>
<accession>A0A4R8FVF9</accession>
<reference evidence="1 2" key="1">
    <citation type="submission" date="2019-03" db="EMBL/GenBank/DDBJ databases">
        <title>Freshwater and sediment microbial communities from various areas in North America, analyzing microbe dynamics in response to fracking.</title>
        <authorList>
            <person name="Lamendella R."/>
        </authorList>
    </citation>
    <scope>NUCLEOTIDE SEQUENCE [LARGE SCALE GENOMIC DNA]</scope>
    <source>
        <strain evidence="1 2">6_TX</strain>
    </source>
</reference>
<proteinExistence type="predicted"/>
<dbReference type="RefSeq" id="WP_134016867.1">
    <property type="nucleotide sequence ID" value="NZ_SOEC01000004.1"/>
</dbReference>
<sequence length="79" mass="9066">MQAINTGPVTELIAPETKVADLIRKYGKAIVWRSRPATRRSVEDKPMSVQQSMNARREAEYVARRNGQKEALIQIWEAR</sequence>
<dbReference type="AlphaFoldDB" id="A0A4R8FVF9"/>
<name>A0A4R8FVF9_9GAMM</name>
<dbReference type="Proteomes" id="UP000294489">
    <property type="component" value="Unassembled WGS sequence"/>
</dbReference>
<dbReference type="EMBL" id="SOEC01000004">
    <property type="protein sequence ID" value="TDX30794.1"/>
    <property type="molecule type" value="Genomic_DNA"/>
</dbReference>